<dbReference type="Proteomes" id="UP000448867">
    <property type="component" value="Unassembled WGS sequence"/>
</dbReference>
<dbReference type="EMBL" id="WKKI01000043">
    <property type="protein sequence ID" value="MRX73734.1"/>
    <property type="molecule type" value="Genomic_DNA"/>
</dbReference>
<feature type="region of interest" description="Disordered" evidence="1">
    <location>
        <begin position="1"/>
        <end position="44"/>
    </location>
</feature>
<evidence type="ECO:0000256" key="1">
    <source>
        <dbReference type="SAM" id="MobiDB-lite"/>
    </source>
</evidence>
<dbReference type="RefSeq" id="WP_154309196.1">
    <property type="nucleotide sequence ID" value="NZ_WKKI01000043.1"/>
</dbReference>
<reference evidence="2 3" key="1">
    <citation type="submission" date="2019-11" db="EMBL/GenBank/DDBJ databases">
        <title>Bacillus lacus genome.</title>
        <authorList>
            <person name="Allen C.J."/>
            <person name="Newman J.D."/>
        </authorList>
    </citation>
    <scope>NUCLEOTIDE SEQUENCE [LARGE SCALE GENOMIC DNA]</scope>
    <source>
        <strain evidence="2 3">KCTC 33946</strain>
    </source>
</reference>
<evidence type="ECO:0000313" key="2">
    <source>
        <dbReference type="EMBL" id="MRX73734.1"/>
    </source>
</evidence>
<protein>
    <submittedName>
        <fullName evidence="2">3-methyladenine DNA glycosylase</fullName>
    </submittedName>
</protein>
<comment type="caution">
    <text evidence="2">The sequence shown here is derived from an EMBL/GenBank/DDBJ whole genome shotgun (WGS) entry which is preliminary data.</text>
</comment>
<gene>
    <name evidence="2" type="ORF">GJU40_16455</name>
</gene>
<sequence>MAENKEQNQNRSNNNDSVEQEKKKEHNMDISPQRSSGDEKPQQP</sequence>
<dbReference type="AlphaFoldDB" id="A0A7X2J1S7"/>
<evidence type="ECO:0000313" key="3">
    <source>
        <dbReference type="Proteomes" id="UP000448867"/>
    </source>
</evidence>
<feature type="compositionally biased region" description="Basic and acidic residues" evidence="1">
    <location>
        <begin position="19"/>
        <end position="28"/>
    </location>
</feature>
<proteinExistence type="predicted"/>
<name>A0A7X2J1S7_9BACI</name>
<keyword evidence="3" id="KW-1185">Reference proteome</keyword>
<accession>A0A7X2J1S7</accession>
<organism evidence="2 3">
    <name type="scientific">Metabacillus lacus</name>
    <dbReference type="NCBI Taxonomy" id="1983721"/>
    <lineage>
        <taxon>Bacteria</taxon>
        <taxon>Bacillati</taxon>
        <taxon>Bacillota</taxon>
        <taxon>Bacilli</taxon>
        <taxon>Bacillales</taxon>
        <taxon>Bacillaceae</taxon>
        <taxon>Metabacillus</taxon>
    </lineage>
</organism>